<dbReference type="EMBL" id="JABWDY010002195">
    <property type="protein sequence ID" value="KAF5206834.1"/>
    <property type="molecule type" value="Genomic_DNA"/>
</dbReference>
<feature type="transmembrane region" description="Helical" evidence="10">
    <location>
        <begin position="169"/>
        <end position="187"/>
    </location>
</feature>
<evidence type="ECO:0000256" key="8">
    <source>
        <dbReference type="ARBA" id="ARBA00023288"/>
    </source>
</evidence>
<evidence type="ECO:0000256" key="10">
    <source>
        <dbReference type="RuleBase" id="RU079119"/>
    </source>
</evidence>
<keyword evidence="4 10" id="KW-0812">Transmembrane</keyword>
<dbReference type="AlphaFoldDB" id="A0A7J6XAP6"/>
<evidence type="ECO:0000313" key="12">
    <source>
        <dbReference type="EMBL" id="KAF5206834.1"/>
    </source>
</evidence>
<evidence type="ECO:0000259" key="11">
    <source>
        <dbReference type="Pfam" id="PF01529"/>
    </source>
</evidence>
<dbReference type="PROSITE" id="PS50216">
    <property type="entry name" value="DHHC"/>
    <property type="match status" value="1"/>
</dbReference>
<evidence type="ECO:0000256" key="3">
    <source>
        <dbReference type="ARBA" id="ARBA00022679"/>
    </source>
</evidence>
<feature type="transmembrane region" description="Helical" evidence="10">
    <location>
        <begin position="376"/>
        <end position="398"/>
    </location>
</feature>
<evidence type="ECO:0000313" key="13">
    <source>
        <dbReference type="Proteomes" id="UP000554482"/>
    </source>
</evidence>
<reference evidence="12 13" key="1">
    <citation type="submission" date="2020-06" db="EMBL/GenBank/DDBJ databases">
        <title>Transcriptomic and genomic resources for Thalictrum thalictroides and T. hernandezii: Facilitating candidate gene discovery in an emerging model plant lineage.</title>
        <authorList>
            <person name="Arias T."/>
            <person name="Riano-Pachon D.M."/>
            <person name="Di Stilio V.S."/>
        </authorList>
    </citation>
    <scope>NUCLEOTIDE SEQUENCE [LARGE SCALE GENOMIC DNA]</scope>
    <source>
        <strain evidence="13">cv. WT478/WT964</strain>
        <tissue evidence="12">Leaves</tissue>
    </source>
</reference>
<dbReference type="PANTHER" id="PTHR22883">
    <property type="entry name" value="ZINC FINGER DHHC DOMAIN CONTAINING PROTEIN"/>
    <property type="match status" value="1"/>
</dbReference>
<comment type="caution">
    <text evidence="12">The sequence shown here is derived from an EMBL/GenBank/DDBJ whole genome shotgun (WGS) entry which is preliminary data.</text>
</comment>
<dbReference type="GO" id="GO:0006612">
    <property type="term" value="P:protein targeting to membrane"/>
    <property type="evidence" value="ECO:0007669"/>
    <property type="project" value="TreeGrafter"/>
</dbReference>
<dbReference type="Proteomes" id="UP000554482">
    <property type="component" value="Unassembled WGS sequence"/>
</dbReference>
<sequence>MIVFIRTNDLCKDMEVTSIDSMTHNEKRKRKCWAKEDNEEKMLLLGMVEAAKEVATILRPQKYDKIELALTQLPDMTEDDILDGMDLLIPDPQLVETFLGLSEGRMVVVEKVKAYNIVVVMEKTETYYIRNGYVSLCGKVRETWDQAYDRFYESFPCFSDPARRSSLCLKIGLVMIHFIFVGVLFLFDKDLIEKTRKEPWYTALYLLLFVATLAQYFFTSGSSPGYVLDAMRAVNETHVIFNNTSATSKQSASRKNGSHTIAVEGNQTGKSPLSSSTTPWTKLVMDMYHPGSSVRSWTCTYCNILQPPRSKHCHDCDKCVLQFDHHCVWLGTCIGQGNHCRFWWYIFEETALSIWTGVIYISYLKAKFARAWWKDGIIILFFSTLTICLVFALLLLLFHSYLVLTNQTTYELVRRRRIPYLRGIPERVYPFSKGVCRNLYDFCCVWGSSNSIEPLPSAQEIEAWGLFSEILHHTAGPTLHQRQVSASQQFVGVGLRLFVILHYEVEVLVFKRRKRNVSLSCVILCPVGGKKCGFLVDVHVPFHYP</sequence>
<dbReference type="GO" id="GO:0005783">
    <property type="term" value="C:endoplasmic reticulum"/>
    <property type="evidence" value="ECO:0007669"/>
    <property type="project" value="TreeGrafter"/>
</dbReference>
<evidence type="ECO:0000256" key="9">
    <source>
        <dbReference type="ARBA" id="ARBA00023315"/>
    </source>
</evidence>
<name>A0A7J6XAP6_THATH</name>
<feature type="transmembrane region" description="Helical" evidence="10">
    <location>
        <begin position="199"/>
        <end position="218"/>
    </location>
</feature>
<dbReference type="GO" id="GO:0019706">
    <property type="term" value="F:protein-cysteine S-palmitoyltransferase activity"/>
    <property type="evidence" value="ECO:0007669"/>
    <property type="project" value="UniProtKB-EC"/>
</dbReference>
<evidence type="ECO:0000256" key="7">
    <source>
        <dbReference type="ARBA" id="ARBA00023139"/>
    </source>
</evidence>
<organism evidence="12 13">
    <name type="scientific">Thalictrum thalictroides</name>
    <name type="common">Rue-anemone</name>
    <name type="synonym">Anemone thalictroides</name>
    <dbReference type="NCBI Taxonomy" id="46969"/>
    <lineage>
        <taxon>Eukaryota</taxon>
        <taxon>Viridiplantae</taxon>
        <taxon>Streptophyta</taxon>
        <taxon>Embryophyta</taxon>
        <taxon>Tracheophyta</taxon>
        <taxon>Spermatophyta</taxon>
        <taxon>Magnoliopsida</taxon>
        <taxon>Ranunculales</taxon>
        <taxon>Ranunculaceae</taxon>
        <taxon>Thalictroideae</taxon>
        <taxon>Thalictrum</taxon>
    </lineage>
</organism>
<comment type="catalytic activity">
    <reaction evidence="10">
        <text>L-cysteinyl-[protein] + hexadecanoyl-CoA = S-hexadecanoyl-L-cysteinyl-[protein] + CoA</text>
        <dbReference type="Rhea" id="RHEA:36683"/>
        <dbReference type="Rhea" id="RHEA-COMP:10131"/>
        <dbReference type="Rhea" id="RHEA-COMP:11032"/>
        <dbReference type="ChEBI" id="CHEBI:29950"/>
        <dbReference type="ChEBI" id="CHEBI:57287"/>
        <dbReference type="ChEBI" id="CHEBI:57379"/>
        <dbReference type="ChEBI" id="CHEBI:74151"/>
        <dbReference type="EC" id="2.3.1.225"/>
    </reaction>
</comment>
<proteinExistence type="inferred from homology"/>
<evidence type="ECO:0000256" key="5">
    <source>
        <dbReference type="ARBA" id="ARBA00022989"/>
    </source>
</evidence>
<evidence type="ECO:0000256" key="2">
    <source>
        <dbReference type="ARBA" id="ARBA00008574"/>
    </source>
</evidence>
<comment type="similarity">
    <text evidence="2 10">Belongs to the DHHC palmitoyltransferase family.</text>
</comment>
<accession>A0A7J6XAP6</accession>
<dbReference type="GO" id="GO:0005794">
    <property type="term" value="C:Golgi apparatus"/>
    <property type="evidence" value="ECO:0007669"/>
    <property type="project" value="TreeGrafter"/>
</dbReference>
<comment type="subcellular location">
    <subcellularLocation>
        <location evidence="1">Endomembrane system</location>
        <topology evidence="1">Multi-pass membrane protein</topology>
    </subcellularLocation>
</comment>
<keyword evidence="5 10" id="KW-1133">Transmembrane helix</keyword>
<gene>
    <name evidence="12" type="ORF">FRX31_003579</name>
</gene>
<dbReference type="InterPro" id="IPR001594">
    <property type="entry name" value="Palmitoyltrfase_DHHC"/>
</dbReference>
<evidence type="ECO:0000256" key="6">
    <source>
        <dbReference type="ARBA" id="ARBA00023136"/>
    </source>
</evidence>
<feature type="domain" description="Palmitoyltransferase DHHC" evidence="11">
    <location>
        <begin position="298"/>
        <end position="414"/>
    </location>
</feature>
<evidence type="ECO:0000256" key="1">
    <source>
        <dbReference type="ARBA" id="ARBA00004127"/>
    </source>
</evidence>
<keyword evidence="13" id="KW-1185">Reference proteome</keyword>
<feature type="transmembrane region" description="Helical" evidence="10">
    <location>
        <begin position="342"/>
        <end position="364"/>
    </location>
</feature>
<dbReference type="InterPro" id="IPR039859">
    <property type="entry name" value="PFA4/ZDH16/20/ERF2-like"/>
</dbReference>
<keyword evidence="9 10" id="KW-0012">Acyltransferase</keyword>
<protein>
    <recommendedName>
        <fullName evidence="10">S-acyltransferase</fullName>
        <ecNumber evidence="10">2.3.1.225</ecNumber>
    </recommendedName>
    <alternativeName>
        <fullName evidence="10">Palmitoyltransferase</fullName>
    </alternativeName>
</protein>
<keyword evidence="7" id="KW-0564">Palmitate</keyword>
<keyword evidence="3 10" id="KW-0808">Transferase</keyword>
<dbReference type="OrthoDB" id="9909019at2759"/>
<dbReference type="PANTHER" id="PTHR22883:SF301">
    <property type="entry name" value="PALMITOYLTRANSFERASE ZDHHC12"/>
    <property type="match status" value="1"/>
</dbReference>
<keyword evidence="6 10" id="KW-0472">Membrane</keyword>
<dbReference type="Pfam" id="PF01529">
    <property type="entry name" value="DHHC"/>
    <property type="match status" value="1"/>
</dbReference>
<keyword evidence="8" id="KW-0449">Lipoprotein</keyword>
<dbReference type="EC" id="2.3.1.225" evidence="10"/>
<comment type="domain">
    <text evidence="10">The DHHC domain is required for palmitoyltransferase activity.</text>
</comment>
<evidence type="ECO:0000256" key="4">
    <source>
        <dbReference type="ARBA" id="ARBA00022692"/>
    </source>
</evidence>